<organism evidence="2 3">
    <name type="scientific">Parasponia andersonii</name>
    <name type="common">Sponia andersonii</name>
    <dbReference type="NCBI Taxonomy" id="3476"/>
    <lineage>
        <taxon>Eukaryota</taxon>
        <taxon>Viridiplantae</taxon>
        <taxon>Streptophyta</taxon>
        <taxon>Embryophyta</taxon>
        <taxon>Tracheophyta</taxon>
        <taxon>Spermatophyta</taxon>
        <taxon>Magnoliopsida</taxon>
        <taxon>eudicotyledons</taxon>
        <taxon>Gunneridae</taxon>
        <taxon>Pentapetalae</taxon>
        <taxon>rosids</taxon>
        <taxon>fabids</taxon>
        <taxon>Rosales</taxon>
        <taxon>Cannabaceae</taxon>
        <taxon>Parasponia</taxon>
    </lineage>
</organism>
<dbReference type="Proteomes" id="UP000237105">
    <property type="component" value="Unassembled WGS sequence"/>
</dbReference>
<keyword evidence="3" id="KW-1185">Reference proteome</keyword>
<feature type="compositionally biased region" description="Polar residues" evidence="1">
    <location>
        <begin position="67"/>
        <end position="76"/>
    </location>
</feature>
<evidence type="ECO:0000313" key="2">
    <source>
        <dbReference type="EMBL" id="PON32958.1"/>
    </source>
</evidence>
<feature type="non-terminal residue" evidence="2">
    <location>
        <position position="1"/>
    </location>
</feature>
<accession>A0A2P5A8V3</accession>
<dbReference type="OrthoDB" id="784738at2759"/>
<feature type="compositionally biased region" description="Acidic residues" evidence="1">
    <location>
        <begin position="97"/>
        <end position="108"/>
    </location>
</feature>
<feature type="region of interest" description="Disordered" evidence="1">
    <location>
        <begin position="1"/>
        <end position="131"/>
    </location>
</feature>
<sequence>FTKRKMSSDENPLNQVVETERPKQKEFEPILETTAENETVQQSENGKIHDYQGELADFPSESEEGSTVDSENSQSFEIKWMSSSSMGQNLSMSESSFSEDEEEEDYDNLIEISLPGGDSSGPEEEEPKQKMQPNLHDFLPESIFSQQGFMELLADINEINEEENLIEIDISMGSIKCPTPRFEIKA</sequence>
<proteinExistence type="predicted"/>
<evidence type="ECO:0000313" key="3">
    <source>
        <dbReference type="Proteomes" id="UP000237105"/>
    </source>
</evidence>
<comment type="caution">
    <text evidence="2">The sequence shown here is derived from an EMBL/GenBank/DDBJ whole genome shotgun (WGS) entry which is preliminary data.</text>
</comment>
<dbReference type="AlphaFoldDB" id="A0A2P5A8V3"/>
<feature type="compositionally biased region" description="Basic and acidic residues" evidence="1">
    <location>
        <begin position="18"/>
        <end position="28"/>
    </location>
</feature>
<evidence type="ECO:0000256" key="1">
    <source>
        <dbReference type="SAM" id="MobiDB-lite"/>
    </source>
</evidence>
<reference evidence="3" key="1">
    <citation type="submission" date="2016-06" db="EMBL/GenBank/DDBJ databases">
        <title>Parallel loss of symbiosis genes in relatives of nitrogen-fixing non-legume Parasponia.</title>
        <authorList>
            <person name="Van Velzen R."/>
            <person name="Holmer R."/>
            <person name="Bu F."/>
            <person name="Rutten L."/>
            <person name="Van Zeijl A."/>
            <person name="Liu W."/>
            <person name="Santuari L."/>
            <person name="Cao Q."/>
            <person name="Sharma T."/>
            <person name="Shen D."/>
            <person name="Roswanjaya Y."/>
            <person name="Wardhani T."/>
            <person name="Kalhor M.S."/>
            <person name="Jansen J."/>
            <person name="Van den Hoogen J."/>
            <person name="Gungor B."/>
            <person name="Hartog M."/>
            <person name="Hontelez J."/>
            <person name="Verver J."/>
            <person name="Yang W.-C."/>
            <person name="Schijlen E."/>
            <person name="Repin R."/>
            <person name="Schilthuizen M."/>
            <person name="Schranz E."/>
            <person name="Heidstra R."/>
            <person name="Miyata K."/>
            <person name="Fedorova E."/>
            <person name="Kohlen W."/>
            <person name="Bisseling T."/>
            <person name="Smit S."/>
            <person name="Geurts R."/>
        </authorList>
    </citation>
    <scope>NUCLEOTIDE SEQUENCE [LARGE SCALE GENOMIC DNA]</scope>
    <source>
        <strain evidence="3">cv. WU1-14</strain>
    </source>
</reference>
<dbReference type="EMBL" id="JXTB01000767">
    <property type="protein sequence ID" value="PON32958.1"/>
    <property type="molecule type" value="Genomic_DNA"/>
</dbReference>
<protein>
    <submittedName>
        <fullName evidence="2">Uncharacterized protein</fullName>
    </submittedName>
</protein>
<dbReference type="PANTHER" id="PTHR35708">
    <property type="entry name" value="GB|AAD25831.1"/>
    <property type="match status" value="1"/>
</dbReference>
<name>A0A2P5A8V3_PARAD</name>
<gene>
    <name evidence="2" type="ORF">PanWU01x14_356980</name>
</gene>
<feature type="compositionally biased region" description="Low complexity" evidence="1">
    <location>
        <begin position="81"/>
        <end position="96"/>
    </location>
</feature>
<dbReference type="PANTHER" id="PTHR35708:SF3">
    <property type="entry name" value="GB|AAD25831.1"/>
    <property type="match status" value="1"/>
</dbReference>
<feature type="compositionally biased region" description="Polar residues" evidence="1">
    <location>
        <begin position="34"/>
        <end position="45"/>
    </location>
</feature>